<evidence type="ECO:0000313" key="10">
    <source>
        <dbReference type="Proteomes" id="UP000466535"/>
    </source>
</evidence>
<dbReference type="GO" id="GO:0005886">
    <property type="term" value="C:plasma membrane"/>
    <property type="evidence" value="ECO:0007669"/>
    <property type="project" value="UniProtKB-SubCell"/>
</dbReference>
<reference evidence="9 10" key="1">
    <citation type="submission" date="2019-12" db="EMBL/GenBank/DDBJ databases">
        <title>Isolation and characterization of three novel carbon monoxide-oxidizing members of Halobacteria from salione crusts and soils.</title>
        <authorList>
            <person name="Myers M.R."/>
            <person name="King G.M."/>
        </authorList>
    </citation>
    <scope>NUCLEOTIDE SEQUENCE [LARGE SCALE GENOMIC DNA]</scope>
    <source>
        <strain evidence="9 10">WSH3</strain>
    </source>
</reference>
<dbReference type="InterPro" id="IPR036259">
    <property type="entry name" value="MFS_trans_sf"/>
</dbReference>
<evidence type="ECO:0000256" key="4">
    <source>
        <dbReference type="ARBA" id="ARBA00022692"/>
    </source>
</evidence>
<sequence length="387" mass="40017">MLLALALGWATLQCGRFLLPPLLPRITETLSFSPAGIGAALTAFGLVYAVVQYPSGTYSDELSRATLIVPGFGVLVVGFVAIALSVTAALFVGAVVVLGIGKGLFASPSRALLGDLFTARRGRALGIYSAGTDVGGVLASGLAVAVLATTVWQVAFLPVIVVLTLVGVLYVLWNREPYERARVELSPGETAGRLVATRDQRETLVAFSIFYFFVGGLTNFFPTLLVSGGFSETVASGSFALLFGAGILAKPVAGDLSDRFPRLLVGVCGLLVSLVGTALVLVAPSLPVIAVGTVLTALGYKSGFPIADTVVMEAAPDGSMGSDVGASRAVFLTANALGPGFVGIVAQQAGFTTAFWALAGSLLISVALLARQYRRHRRERAPAAQPR</sequence>
<accession>A0A6B0SXI1</accession>
<keyword evidence="6 7" id="KW-0472">Membrane</keyword>
<feature type="transmembrane region" description="Helical" evidence="7">
    <location>
        <begin position="154"/>
        <end position="173"/>
    </location>
</feature>
<dbReference type="InterPro" id="IPR011701">
    <property type="entry name" value="MFS"/>
</dbReference>
<feature type="transmembrane region" description="Helical" evidence="7">
    <location>
        <begin position="233"/>
        <end position="251"/>
    </location>
</feature>
<dbReference type="InterPro" id="IPR020846">
    <property type="entry name" value="MFS_dom"/>
</dbReference>
<dbReference type="SUPFAM" id="SSF103473">
    <property type="entry name" value="MFS general substrate transporter"/>
    <property type="match status" value="1"/>
</dbReference>
<evidence type="ECO:0000256" key="5">
    <source>
        <dbReference type="ARBA" id="ARBA00022989"/>
    </source>
</evidence>
<proteinExistence type="predicted"/>
<feature type="transmembrane region" description="Helical" evidence="7">
    <location>
        <begin position="263"/>
        <end position="283"/>
    </location>
</feature>
<dbReference type="GO" id="GO:0022857">
    <property type="term" value="F:transmembrane transporter activity"/>
    <property type="evidence" value="ECO:0007669"/>
    <property type="project" value="InterPro"/>
</dbReference>
<feature type="transmembrane region" description="Helical" evidence="7">
    <location>
        <begin position="203"/>
        <end position="221"/>
    </location>
</feature>
<feature type="transmembrane region" description="Helical" evidence="7">
    <location>
        <begin position="349"/>
        <end position="370"/>
    </location>
</feature>
<dbReference type="PROSITE" id="PS50850">
    <property type="entry name" value="MFS"/>
    <property type="match status" value="1"/>
</dbReference>
<evidence type="ECO:0000313" key="9">
    <source>
        <dbReference type="EMBL" id="MXR50045.1"/>
    </source>
</evidence>
<keyword evidence="10" id="KW-1185">Reference proteome</keyword>
<evidence type="ECO:0000259" key="8">
    <source>
        <dbReference type="PROSITE" id="PS50850"/>
    </source>
</evidence>
<organism evidence="9 10">
    <name type="scientific">Halovenus carboxidivorans</name>
    <dbReference type="NCBI Taxonomy" id="2692199"/>
    <lineage>
        <taxon>Archaea</taxon>
        <taxon>Methanobacteriati</taxon>
        <taxon>Methanobacteriota</taxon>
        <taxon>Stenosarchaea group</taxon>
        <taxon>Halobacteria</taxon>
        <taxon>Halobacteriales</taxon>
        <taxon>Haloarculaceae</taxon>
        <taxon>Halovenus</taxon>
    </lineage>
</organism>
<evidence type="ECO:0000256" key="1">
    <source>
        <dbReference type="ARBA" id="ARBA00004651"/>
    </source>
</evidence>
<protein>
    <submittedName>
        <fullName evidence="9">MFS transporter</fullName>
    </submittedName>
</protein>
<feature type="domain" description="Major facilitator superfamily (MFS) profile" evidence="8">
    <location>
        <begin position="1"/>
        <end position="377"/>
    </location>
</feature>
<evidence type="ECO:0000256" key="6">
    <source>
        <dbReference type="ARBA" id="ARBA00023136"/>
    </source>
</evidence>
<dbReference type="Pfam" id="PF07690">
    <property type="entry name" value="MFS_1"/>
    <property type="match status" value="1"/>
</dbReference>
<dbReference type="InterPro" id="IPR050171">
    <property type="entry name" value="MFS_Transporters"/>
</dbReference>
<feature type="transmembrane region" description="Helical" evidence="7">
    <location>
        <begin position="32"/>
        <end position="53"/>
    </location>
</feature>
<dbReference type="AlphaFoldDB" id="A0A6B0SXI1"/>
<comment type="caution">
    <text evidence="9">The sequence shown here is derived from an EMBL/GenBank/DDBJ whole genome shotgun (WGS) entry which is preliminary data.</text>
</comment>
<feature type="transmembrane region" description="Helical" evidence="7">
    <location>
        <begin position="65"/>
        <end position="84"/>
    </location>
</feature>
<dbReference type="EMBL" id="WUUT01000001">
    <property type="protein sequence ID" value="MXR50045.1"/>
    <property type="molecule type" value="Genomic_DNA"/>
</dbReference>
<dbReference type="PANTHER" id="PTHR23517">
    <property type="entry name" value="RESISTANCE PROTEIN MDTM, PUTATIVE-RELATED-RELATED"/>
    <property type="match status" value="1"/>
</dbReference>
<comment type="subcellular location">
    <subcellularLocation>
        <location evidence="1">Cell membrane</location>
        <topology evidence="1">Multi-pass membrane protein</topology>
    </subcellularLocation>
</comment>
<dbReference type="PANTHER" id="PTHR23517:SF3">
    <property type="entry name" value="INTEGRAL MEMBRANE TRANSPORT PROTEIN"/>
    <property type="match status" value="1"/>
</dbReference>
<evidence type="ECO:0000256" key="3">
    <source>
        <dbReference type="ARBA" id="ARBA00022475"/>
    </source>
</evidence>
<keyword evidence="5 7" id="KW-1133">Transmembrane helix</keyword>
<dbReference type="Proteomes" id="UP000466535">
    <property type="component" value="Unassembled WGS sequence"/>
</dbReference>
<dbReference type="Gene3D" id="1.20.1250.20">
    <property type="entry name" value="MFS general substrate transporter like domains"/>
    <property type="match status" value="2"/>
</dbReference>
<keyword evidence="3" id="KW-1003">Cell membrane</keyword>
<keyword evidence="4 7" id="KW-0812">Transmembrane</keyword>
<evidence type="ECO:0000256" key="7">
    <source>
        <dbReference type="SAM" id="Phobius"/>
    </source>
</evidence>
<feature type="transmembrane region" description="Helical" evidence="7">
    <location>
        <begin position="90"/>
        <end position="113"/>
    </location>
</feature>
<gene>
    <name evidence="9" type="ORF">GRX03_00270</name>
</gene>
<name>A0A6B0SXI1_9EURY</name>
<evidence type="ECO:0000256" key="2">
    <source>
        <dbReference type="ARBA" id="ARBA00022448"/>
    </source>
</evidence>
<feature type="transmembrane region" description="Helical" evidence="7">
    <location>
        <begin position="125"/>
        <end position="148"/>
    </location>
</feature>
<keyword evidence="2" id="KW-0813">Transport</keyword>